<dbReference type="EMBL" id="NVQC01000013">
    <property type="protein sequence ID" value="PTL36763.1"/>
    <property type="molecule type" value="Genomic_DNA"/>
</dbReference>
<reference evidence="2" key="2">
    <citation type="journal article" date="2018" name="Environ. Microbiol.">
        <title>Bloom of a denitrifying methanotroph, 'Candidatus Methylomirabilis limnetica', in a deep stratified lake.</title>
        <authorList>
            <person name="Graf J.S."/>
            <person name="Mayr M.J."/>
            <person name="Marchant H.K."/>
            <person name="Tienken D."/>
            <person name="Hach P.F."/>
            <person name="Brand A."/>
            <person name="Schubert C.J."/>
            <person name="Kuypers M.M."/>
            <person name="Milucka J."/>
        </authorList>
    </citation>
    <scope>NUCLEOTIDE SEQUENCE [LARGE SCALE GENOMIC DNA]</scope>
    <source>
        <strain evidence="2">Zug</strain>
    </source>
</reference>
<comment type="caution">
    <text evidence="1">The sequence shown here is derived from an EMBL/GenBank/DDBJ whole genome shotgun (WGS) entry which is preliminary data.</text>
</comment>
<proteinExistence type="predicted"/>
<dbReference type="Proteomes" id="UP000241436">
    <property type="component" value="Unassembled WGS sequence"/>
</dbReference>
<keyword evidence="2" id="KW-1185">Reference proteome</keyword>
<protein>
    <submittedName>
        <fullName evidence="1">Toxin-antitoxin system, antitoxin component, Xre family protein</fullName>
    </submittedName>
</protein>
<organism evidence="1 2">
    <name type="scientific">Candidatus Methylomirabilis limnetica</name>
    <dbReference type="NCBI Taxonomy" id="2033718"/>
    <lineage>
        <taxon>Bacteria</taxon>
        <taxon>Candidatus Methylomirabilota</taxon>
        <taxon>Candidatus Methylomirabilia</taxon>
        <taxon>Candidatus Methylomirabilales</taxon>
        <taxon>Candidatus Methylomirabilaceae</taxon>
        <taxon>Candidatus Methylomirabilis</taxon>
    </lineage>
</organism>
<gene>
    <name evidence="1" type="ORF">CLG94_03220</name>
</gene>
<name>A0A2T4U065_9BACT</name>
<dbReference type="RefSeq" id="WP_107561516.1">
    <property type="nucleotide sequence ID" value="NZ_NVQC01000013.1"/>
</dbReference>
<evidence type="ECO:0000313" key="2">
    <source>
        <dbReference type="Proteomes" id="UP000241436"/>
    </source>
</evidence>
<evidence type="ECO:0000313" key="1">
    <source>
        <dbReference type="EMBL" id="PTL36763.1"/>
    </source>
</evidence>
<accession>A0A2T4U065</accession>
<reference evidence="1 2" key="1">
    <citation type="submission" date="2017-09" db="EMBL/GenBank/DDBJ databases">
        <title>Bloom of a denitrifying methanotroph, Candidatus Methylomirabilis limnetica, in a deep stratified lake.</title>
        <authorList>
            <person name="Graf J.S."/>
            <person name="Marchant H.K."/>
            <person name="Tienken D."/>
            <person name="Hach P.F."/>
            <person name="Brand A."/>
            <person name="Schubert C.J."/>
            <person name="Kuypers M.M."/>
            <person name="Milucka J."/>
        </authorList>
    </citation>
    <scope>NUCLEOTIDE SEQUENCE [LARGE SCALE GENOMIC DNA]</scope>
    <source>
        <strain evidence="1 2">Zug</strain>
    </source>
</reference>
<sequence length="69" mass="8134">MSVQSDSQKNLMEKIITLPPEKVAEVEDFVDFLRLRMEDRRLTRAAMKLSEEAFQMVWDNPDDAVYDKL</sequence>
<dbReference type="OrthoDB" id="6371923at2"/>
<dbReference type="AlphaFoldDB" id="A0A2T4U065"/>